<feature type="compositionally biased region" description="Low complexity" evidence="1">
    <location>
        <begin position="193"/>
        <end position="204"/>
    </location>
</feature>
<dbReference type="GO" id="GO:0004519">
    <property type="term" value="F:endonuclease activity"/>
    <property type="evidence" value="ECO:0007669"/>
    <property type="project" value="UniProtKB-KW"/>
</dbReference>
<feature type="transmembrane region" description="Helical" evidence="2">
    <location>
        <begin position="266"/>
        <end position="282"/>
    </location>
</feature>
<protein>
    <submittedName>
        <fullName evidence="4">Restriction endonuclease</fullName>
    </submittedName>
</protein>
<keyword evidence="4" id="KW-0255">Endonuclease</keyword>
<name>A0A7K3WG01_9ACTN</name>
<keyword evidence="2" id="KW-0812">Transmembrane</keyword>
<evidence type="ECO:0000256" key="3">
    <source>
        <dbReference type="SAM" id="SignalP"/>
    </source>
</evidence>
<gene>
    <name evidence="4" type="ORF">G1H19_12640</name>
</gene>
<feature type="chain" id="PRO_5029814248" evidence="3">
    <location>
        <begin position="22"/>
        <end position="323"/>
    </location>
</feature>
<evidence type="ECO:0000256" key="2">
    <source>
        <dbReference type="SAM" id="Phobius"/>
    </source>
</evidence>
<keyword evidence="4" id="KW-0540">Nuclease</keyword>
<evidence type="ECO:0000313" key="4">
    <source>
        <dbReference type="EMBL" id="NEL54849.1"/>
    </source>
</evidence>
<accession>A0A7K3WG01</accession>
<evidence type="ECO:0000313" key="5">
    <source>
        <dbReference type="Proteomes" id="UP000470470"/>
    </source>
</evidence>
<evidence type="ECO:0000256" key="1">
    <source>
        <dbReference type="SAM" id="MobiDB-lite"/>
    </source>
</evidence>
<feature type="signal peptide" evidence="3">
    <location>
        <begin position="1"/>
        <end position="21"/>
    </location>
</feature>
<dbReference type="Proteomes" id="UP000470470">
    <property type="component" value="Unassembled WGS sequence"/>
</dbReference>
<dbReference type="EMBL" id="JAAGWK010000018">
    <property type="protein sequence ID" value="NEL54849.1"/>
    <property type="molecule type" value="Genomic_DNA"/>
</dbReference>
<keyword evidence="5" id="KW-1185">Reference proteome</keyword>
<dbReference type="AlphaFoldDB" id="A0A7K3WG01"/>
<reference evidence="4 5" key="1">
    <citation type="submission" date="2020-02" db="EMBL/GenBank/DDBJ databases">
        <title>The whole genome sequence of CPCC 205119.</title>
        <authorList>
            <person name="Jiang Z."/>
        </authorList>
    </citation>
    <scope>NUCLEOTIDE SEQUENCE [LARGE SCALE GENOMIC DNA]</scope>
    <source>
        <strain evidence="4 5">CPCC 205119</strain>
    </source>
</reference>
<keyword evidence="4" id="KW-0378">Hydrolase</keyword>
<feature type="region of interest" description="Disordered" evidence="1">
    <location>
        <begin position="153"/>
        <end position="225"/>
    </location>
</feature>
<sequence length="323" mass="35342">MSAATAVIVMMRFFCMCGVSAAARLNRPAGAPALSPGVVQRTGDVMQPEPMRITTPRDAEIAAERWLRQRGHADARALPVGPDQVKNRPVQVGRPDIQRLLGASLDHPPAQKFFFAASAYSKAAIEEADKRAVALFVFDVDGRMTPVGRVAQHIFRPKPHQPSSRTEPGSGAVRTGPVQSSPELGKRLFESEPASPRPTRTSSTKGRRPRPPRPPLTPSQVASTPSPTWLLMPVVLLLLVILVALLRDPVFFTGDGWVDSWRLVRVIGVLGGLALLLTWAHIRGRRRWKRSMKSKAEALVCERRKASPGFPTAIDIEGFRKDG</sequence>
<keyword evidence="3" id="KW-0732">Signal</keyword>
<keyword evidence="2" id="KW-1133">Transmembrane helix</keyword>
<feature type="transmembrane region" description="Helical" evidence="2">
    <location>
        <begin position="229"/>
        <end position="246"/>
    </location>
</feature>
<dbReference type="RefSeq" id="WP_163638825.1">
    <property type="nucleotide sequence ID" value="NZ_JAAGWK010000018.1"/>
</dbReference>
<keyword evidence="2" id="KW-0472">Membrane</keyword>
<comment type="caution">
    <text evidence="4">The sequence shown here is derived from an EMBL/GenBank/DDBJ whole genome shotgun (WGS) entry which is preliminary data.</text>
</comment>
<organism evidence="4 5">
    <name type="scientific">Goekera deserti</name>
    <dbReference type="NCBI Taxonomy" id="2497753"/>
    <lineage>
        <taxon>Bacteria</taxon>
        <taxon>Bacillati</taxon>
        <taxon>Actinomycetota</taxon>
        <taxon>Actinomycetes</taxon>
        <taxon>Geodermatophilales</taxon>
        <taxon>Geodermatophilaceae</taxon>
        <taxon>Goekera</taxon>
    </lineage>
</organism>
<proteinExistence type="predicted"/>